<comment type="similarity">
    <text evidence="2">Belongs to the TspO/BZRP family.</text>
</comment>
<dbReference type="PANTHER" id="PTHR33802">
    <property type="entry name" value="SI:CH211-161H7.5-RELATED"/>
    <property type="match status" value="1"/>
</dbReference>
<evidence type="ECO:0000256" key="2">
    <source>
        <dbReference type="ARBA" id="ARBA00007524"/>
    </source>
</evidence>
<dbReference type="InterPro" id="IPR004307">
    <property type="entry name" value="TspO_MBR"/>
</dbReference>
<keyword evidence="3 6" id="KW-0812">Transmembrane</keyword>
<evidence type="ECO:0000313" key="7">
    <source>
        <dbReference type="EMBL" id="MFC3810862.1"/>
    </source>
</evidence>
<evidence type="ECO:0000313" key="8">
    <source>
        <dbReference type="Proteomes" id="UP001595616"/>
    </source>
</evidence>
<sequence>MGNRILLSIAYIVMLGCNGLANGLPLNGKNTGELSDQYPNLFVPAGLTFSIWGVIYLLLLAFVVNVWIKKKEVSKWIIINFFANASWIFAWHYEILWLSLVIMLVILGSLILINQENKTSDTLSKASFGVYLGWICVATIANVTALLVGSDWQGGFMSEANWTFIMIAIGGVIGAFAITQLKNSFIAAAILWAFLGIYIKRSAALEQYPIITIGILFGGAFVLVGVFLHLKNKRLNV</sequence>
<comment type="subcellular location">
    <subcellularLocation>
        <location evidence="1">Membrane</location>
        <topology evidence="1">Multi-pass membrane protein</topology>
    </subcellularLocation>
</comment>
<dbReference type="Gene3D" id="1.20.1260.100">
    <property type="entry name" value="TspO/MBR protein"/>
    <property type="match status" value="1"/>
</dbReference>
<keyword evidence="4 6" id="KW-1133">Transmembrane helix</keyword>
<evidence type="ECO:0000256" key="3">
    <source>
        <dbReference type="ARBA" id="ARBA00022692"/>
    </source>
</evidence>
<evidence type="ECO:0000256" key="6">
    <source>
        <dbReference type="SAM" id="Phobius"/>
    </source>
</evidence>
<evidence type="ECO:0000256" key="1">
    <source>
        <dbReference type="ARBA" id="ARBA00004141"/>
    </source>
</evidence>
<evidence type="ECO:0000256" key="4">
    <source>
        <dbReference type="ARBA" id="ARBA00022989"/>
    </source>
</evidence>
<dbReference type="InterPro" id="IPR038330">
    <property type="entry name" value="TspO/MBR-related_sf"/>
</dbReference>
<dbReference type="RefSeq" id="WP_379837339.1">
    <property type="nucleotide sequence ID" value="NZ_JBHRYQ010000001.1"/>
</dbReference>
<dbReference type="Pfam" id="PF03073">
    <property type="entry name" value="TspO_MBR"/>
    <property type="match status" value="1"/>
</dbReference>
<feature type="transmembrane region" description="Helical" evidence="6">
    <location>
        <begin position="126"/>
        <end position="148"/>
    </location>
</feature>
<feature type="transmembrane region" description="Helical" evidence="6">
    <location>
        <begin position="210"/>
        <end position="230"/>
    </location>
</feature>
<reference evidence="8" key="1">
    <citation type="journal article" date="2019" name="Int. J. Syst. Evol. Microbiol.">
        <title>The Global Catalogue of Microorganisms (GCM) 10K type strain sequencing project: providing services to taxonomists for standard genome sequencing and annotation.</title>
        <authorList>
            <consortium name="The Broad Institute Genomics Platform"/>
            <consortium name="The Broad Institute Genome Sequencing Center for Infectious Disease"/>
            <person name="Wu L."/>
            <person name="Ma J."/>
        </authorList>
    </citation>
    <scope>NUCLEOTIDE SEQUENCE [LARGE SCALE GENOMIC DNA]</scope>
    <source>
        <strain evidence="8">CECT 7956</strain>
    </source>
</reference>
<keyword evidence="5 6" id="KW-0472">Membrane</keyword>
<feature type="transmembrane region" description="Helical" evidence="6">
    <location>
        <begin position="160"/>
        <end position="178"/>
    </location>
</feature>
<dbReference type="Proteomes" id="UP001595616">
    <property type="component" value="Unassembled WGS sequence"/>
</dbReference>
<organism evidence="7 8">
    <name type="scientific">Lacihabitans lacunae</name>
    <dbReference type="NCBI Taxonomy" id="1028214"/>
    <lineage>
        <taxon>Bacteria</taxon>
        <taxon>Pseudomonadati</taxon>
        <taxon>Bacteroidota</taxon>
        <taxon>Cytophagia</taxon>
        <taxon>Cytophagales</taxon>
        <taxon>Leadbetterellaceae</taxon>
        <taxon>Lacihabitans</taxon>
    </lineage>
</organism>
<proteinExistence type="inferred from homology"/>
<dbReference type="EMBL" id="JBHRYQ010000001">
    <property type="protein sequence ID" value="MFC3810862.1"/>
    <property type="molecule type" value="Genomic_DNA"/>
</dbReference>
<evidence type="ECO:0000256" key="5">
    <source>
        <dbReference type="ARBA" id="ARBA00023136"/>
    </source>
</evidence>
<gene>
    <name evidence="7" type="ORF">ACFOOI_09380</name>
</gene>
<dbReference type="PANTHER" id="PTHR33802:SF1">
    <property type="entry name" value="XK-RELATED PROTEIN"/>
    <property type="match status" value="1"/>
</dbReference>
<name>A0ABV7YY52_9BACT</name>
<accession>A0ABV7YY52</accession>
<protein>
    <submittedName>
        <fullName evidence="7">Tryptophan-rich sensory protein</fullName>
    </submittedName>
</protein>
<feature type="transmembrane region" description="Helical" evidence="6">
    <location>
        <begin position="185"/>
        <end position="204"/>
    </location>
</feature>
<feature type="transmembrane region" description="Helical" evidence="6">
    <location>
        <begin position="73"/>
        <end position="89"/>
    </location>
</feature>
<dbReference type="PROSITE" id="PS51257">
    <property type="entry name" value="PROKAR_LIPOPROTEIN"/>
    <property type="match status" value="1"/>
</dbReference>
<feature type="transmembrane region" description="Helical" evidence="6">
    <location>
        <begin position="95"/>
        <end position="114"/>
    </location>
</feature>
<keyword evidence="8" id="KW-1185">Reference proteome</keyword>
<comment type="caution">
    <text evidence="7">The sequence shown here is derived from an EMBL/GenBank/DDBJ whole genome shotgun (WGS) entry which is preliminary data.</text>
</comment>
<feature type="transmembrane region" description="Helical" evidence="6">
    <location>
        <begin position="47"/>
        <end position="68"/>
    </location>
</feature>